<dbReference type="GO" id="GO:0046872">
    <property type="term" value="F:metal ion binding"/>
    <property type="evidence" value="ECO:0007669"/>
    <property type="project" value="UniProtKB-KW"/>
</dbReference>
<organism evidence="7 8">
    <name type="scientific">Kuraishia capsulata CBS 1993</name>
    <dbReference type="NCBI Taxonomy" id="1382522"/>
    <lineage>
        <taxon>Eukaryota</taxon>
        <taxon>Fungi</taxon>
        <taxon>Dikarya</taxon>
        <taxon>Ascomycota</taxon>
        <taxon>Saccharomycotina</taxon>
        <taxon>Pichiomycetes</taxon>
        <taxon>Pichiales</taxon>
        <taxon>Pichiaceae</taxon>
        <taxon>Kuraishia</taxon>
    </lineage>
</organism>
<dbReference type="RefSeq" id="XP_022461558.1">
    <property type="nucleotide sequence ID" value="XM_022606041.1"/>
</dbReference>
<dbReference type="GO" id="GO:0120125">
    <property type="term" value="C:PNGase complex"/>
    <property type="evidence" value="ECO:0007669"/>
    <property type="project" value="EnsemblFungi"/>
</dbReference>
<name>W6MSA3_9ASCO</name>
<dbReference type="STRING" id="1382522.W6MSA3"/>
<dbReference type="GO" id="GO:0005829">
    <property type="term" value="C:cytosol"/>
    <property type="evidence" value="ECO:0007669"/>
    <property type="project" value="EnsemblFungi"/>
</dbReference>
<dbReference type="GO" id="GO:0006515">
    <property type="term" value="P:protein quality control for misfolded or incompletely synthesized proteins"/>
    <property type="evidence" value="ECO:0007669"/>
    <property type="project" value="EnsemblFungi"/>
</dbReference>
<evidence type="ECO:0000256" key="3">
    <source>
        <dbReference type="ARBA" id="ARBA00022833"/>
    </source>
</evidence>
<dbReference type="HOGENOM" id="CLU_031058_0_1_1"/>
<dbReference type="PANTHER" id="PTHR12143:SF19">
    <property type="entry name" value="PEPTIDE-N(4)-(N-ACETYL-BETA-GLUCOSAMINYL)ASPARAGINE AMIDASE"/>
    <property type="match status" value="1"/>
</dbReference>
<keyword evidence="3" id="KW-0862">Zinc</keyword>
<dbReference type="Gene3D" id="3.10.620.30">
    <property type="match status" value="1"/>
</dbReference>
<reference evidence="7" key="1">
    <citation type="submission" date="2013-12" db="EMBL/GenBank/DDBJ databases">
        <authorList>
            <person name="Genoscope - CEA"/>
        </authorList>
    </citation>
    <scope>NUCLEOTIDE SEQUENCE</scope>
    <source>
        <strain evidence="7">CBS 1993</strain>
    </source>
</reference>
<feature type="region of interest" description="Disordered" evidence="5">
    <location>
        <begin position="329"/>
        <end position="362"/>
    </location>
</feature>
<dbReference type="Gene3D" id="2.20.25.10">
    <property type="match status" value="1"/>
</dbReference>
<dbReference type="EMBL" id="HG793131">
    <property type="protein sequence ID" value="CDK29574.1"/>
    <property type="molecule type" value="Genomic_DNA"/>
</dbReference>
<evidence type="ECO:0000313" key="7">
    <source>
        <dbReference type="EMBL" id="CDK29574.1"/>
    </source>
</evidence>
<reference evidence="7" key="2">
    <citation type="submission" date="2014-02" db="EMBL/GenBank/DDBJ databases">
        <title>Complete DNA sequence of /Kuraishia capsulata/ illustrates novel genomic features among budding yeasts (/Saccharomycotina/).</title>
        <authorList>
            <person name="Morales L."/>
            <person name="Noel B."/>
            <person name="Porcel B."/>
            <person name="Marcet-Houben M."/>
            <person name="Hullo M-F."/>
            <person name="Sacerdot C."/>
            <person name="Tekaia F."/>
            <person name="Leh-Louis V."/>
            <person name="Despons L."/>
            <person name="Khanna V."/>
            <person name="Aury J-M."/>
            <person name="Barbe V."/>
            <person name="Couloux A."/>
            <person name="Labadie K."/>
            <person name="Pelletier E."/>
            <person name="Souciet J-L."/>
            <person name="Boekhout T."/>
            <person name="Gabaldon T."/>
            <person name="Wincker P."/>
            <person name="Dujon B."/>
        </authorList>
    </citation>
    <scope>NUCLEOTIDE SEQUENCE</scope>
    <source>
        <strain evidence="7">CBS 1993</strain>
    </source>
</reference>
<evidence type="ECO:0000256" key="1">
    <source>
        <dbReference type="ARBA" id="ARBA00009390"/>
    </source>
</evidence>
<dbReference type="GO" id="GO:0005634">
    <property type="term" value="C:nucleus"/>
    <property type="evidence" value="ECO:0007669"/>
    <property type="project" value="EnsemblFungi"/>
</dbReference>
<evidence type="ECO:0000256" key="2">
    <source>
        <dbReference type="ARBA" id="ARBA00022723"/>
    </source>
</evidence>
<feature type="compositionally biased region" description="Basic and acidic residues" evidence="5">
    <location>
        <begin position="335"/>
        <end position="362"/>
    </location>
</feature>
<dbReference type="InterPro" id="IPR050883">
    <property type="entry name" value="PNGase"/>
</dbReference>
<dbReference type="GO" id="GO:0097466">
    <property type="term" value="P:ubiquitin-dependent glycoprotein ERAD pathway"/>
    <property type="evidence" value="ECO:0007669"/>
    <property type="project" value="EnsemblFungi"/>
</dbReference>
<dbReference type="SUPFAM" id="SSF54001">
    <property type="entry name" value="Cysteine proteinases"/>
    <property type="match status" value="1"/>
</dbReference>
<proteinExistence type="inferred from homology"/>
<dbReference type="GO" id="GO:0000224">
    <property type="term" value="F:peptide-N4-(N-acetyl-beta-glucosaminyl)asparagine amidase activity"/>
    <property type="evidence" value="ECO:0007669"/>
    <property type="project" value="EnsemblFungi"/>
</dbReference>
<accession>W6MSA3</accession>
<evidence type="ECO:0000259" key="6">
    <source>
        <dbReference type="SMART" id="SM00460"/>
    </source>
</evidence>
<keyword evidence="2" id="KW-0479">Metal-binding</keyword>
<protein>
    <recommendedName>
        <fullName evidence="4">Peptide:N-glycanase 1</fullName>
    </recommendedName>
</protein>
<dbReference type="AlphaFoldDB" id="W6MSA3"/>
<dbReference type="Proteomes" id="UP000019384">
    <property type="component" value="Unassembled WGS sequence"/>
</dbReference>
<dbReference type="InterPro" id="IPR002931">
    <property type="entry name" value="Transglutaminase-like"/>
</dbReference>
<dbReference type="OrthoDB" id="409136at2759"/>
<dbReference type="PANTHER" id="PTHR12143">
    <property type="entry name" value="PEPTIDE N-GLYCANASE PNGASE -RELATED"/>
    <property type="match status" value="1"/>
</dbReference>
<dbReference type="InterPro" id="IPR038765">
    <property type="entry name" value="Papain-like_cys_pep_sf"/>
</dbReference>
<evidence type="ECO:0000313" key="8">
    <source>
        <dbReference type="Proteomes" id="UP000019384"/>
    </source>
</evidence>
<sequence length="362" mass="41796">MSSFSDLAVSLQKGYACAERDHQQELLNTLTANSGFQNLLRTNQLAKTILGLTDSMNAYNNPEWQEQAIEIIIASDVYSGVERREREQKEGKGDQNLGYTDFLVLELLHWFRHKFFKWVNKPDCDRCGNADQDQIEPAGNAPPATREEIQGRAAGVEIYKCKKCQEQIRFPRLNNPSSLLKSRRGRCGEWNNCFLLLLKSLDIKCRSVWNSEDHVWSEFYSESLQRWVHLDSCEDAFDNPHLYNRGWAKKMSYVFGFGEDYAIDLSEKYICKDLDRALPRNKIDESSLSTVFRYVNAKRWASETDDTGLYKKLVQYNLEINALTRTSSANSFAKNQEKSQTEMKPRESGSAEWTKNRGEDGR</sequence>
<comment type="similarity">
    <text evidence="1">Belongs to the transglutaminase-like superfamily. PNGase family.</text>
</comment>
<feature type="domain" description="Transglutaminase-like" evidence="6">
    <location>
        <begin position="179"/>
        <end position="234"/>
    </location>
</feature>
<gene>
    <name evidence="7" type="ORF">KUCA_T00005567001</name>
</gene>
<evidence type="ECO:0000256" key="4">
    <source>
        <dbReference type="ARBA" id="ARBA00032858"/>
    </source>
</evidence>
<dbReference type="Pfam" id="PF01841">
    <property type="entry name" value="Transglut_core"/>
    <property type="match status" value="1"/>
</dbReference>
<evidence type="ECO:0000256" key="5">
    <source>
        <dbReference type="SAM" id="MobiDB-lite"/>
    </source>
</evidence>
<keyword evidence="8" id="KW-1185">Reference proteome</keyword>
<dbReference type="GeneID" id="34522946"/>
<dbReference type="SMART" id="SM00460">
    <property type="entry name" value="TGc"/>
    <property type="match status" value="1"/>
</dbReference>